<evidence type="ECO:0000256" key="1">
    <source>
        <dbReference type="SAM" id="MobiDB-lite"/>
    </source>
</evidence>
<reference evidence="2 3" key="1">
    <citation type="journal article" date="2014" name="PLoS ONE">
        <title>Global Analysis of Gene Expression Profiles in Physic Nut (Jatropha curcas L.) Seedlings Exposed to Salt Stress.</title>
        <authorList>
            <person name="Zhang L."/>
            <person name="Zhang C."/>
            <person name="Wu P."/>
            <person name="Chen Y."/>
            <person name="Li M."/>
            <person name="Jiang H."/>
            <person name="Wu G."/>
        </authorList>
    </citation>
    <scope>NUCLEOTIDE SEQUENCE [LARGE SCALE GENOMIC DNA]</scope>
    <source>
        <strain evidence="3">cv. GZQX0401</strain>
        <tissue evidence="2">Young leaves</tissue>
    </source>
</reference>
<organism evidence="2 3">
    <name type="scientific">Jatropha curcas</name>
    <name type="common">Barbados nut</name>
    <dbReference type="NCBI Taxonomy" id="180498"/>
    <lineage>
        <taxon>Eukaryota</taxon>
        <taxon>Viridiplantae</taxon>
        <taxon>Streptophyta</taxon>
        <taxon>Embryophyta</taxon>
        <taxon>Tracheophyta</taxon>
        <taxon>Spermatophyta</taxon>
        <taxon>Magnoliopsida</taxon>
        <taxon>eudicotyledons</taxon>
        <taxon>Gunneridae</taxon>
        <taxon>Pentapetalae</taxon>
        <taxon>rosids</taxon>
        <taxon>fabids</taxon>
        <taxon>Malpighiales</taxon>
        <taxon>Euphorbiaceae</taxon>
        <taxon>Crotonoideae</taxon>
        <taxon>Jatropheae</taxon>
        <taxon>Jatropha</taxon>
    </lineage>
</organism>
<feature type="compositionally biased region" description="Basic and acidic residues" evidence="1">
    <location>
        <begin position="72"/>
        <end position="82"/>
    </location>
</feature>
<protein>
    <submittedName>
        <fullName evidence="2">Uncharacterized protein</fullName>
    </submittedName>
</protein>
<accession>A0A067J8P6</accession>
<evidence type="ECO:0000313" key="2">
    <source>
        <dbReference type="EMBL" id="KDP20151.1"/>
    </source>
</evidence>
<sequence length="136" mass="14865">MVPTVSYEVMPNAMSAAVVTPTITTPYATPAHSPSGSGKTAKRSPPVKNLFTGNVKKSRISPSSSSPVTCNSDHHPHPVREPLEMKKFVTKNMLAVKSIDLVEFMMVELGDVLNFKKGVQPQTLIVDVHYDSRFRA</sequence>
<dbReference type="Proteomes" id="UP000027138">
    <property type="component" value="Unassembled WGS sequence"/>
</dbReference>
<name>A0A067J8P6_JATCU</name>
<gene>
    <name evidence="2" type="ORF">JCGZ_00034</name>
</gene>
<evidence type="ECO:0000313" key="3">
    <source>
        <dbReference type="Proteomes" id="UP000027138"/>
    </source>
</evidence>
<dbReference type="AlphaFoldDB" id="A0A067J8P6"/>
<feature type="region of interest" description="Disordered" evidence="1">
    <location>
        <begin position="28"/>
        <end position="82"/>
    </location>
</feature>
<keyword evidence="3" id="KW-1185">Reference proteome</keyword>
<proteinExistence type="predicted"/>
<dbReference type="EMBL" id="KK920199">
    <property type="protein sequence ID" value="KDP20151.1"/>
    <property type="molecule type" value="Genomic_DNA"/>
</dbReference>